<dbReference type="OrthoDB" id="5322683at2759"/>
<dbReference type="Proteomes" id="UP000078561">
    <property type="component" value="Unassembled WGS sequence"/>
</dbReference>
<keyword evidence="3 7" id="KW-0560">Oxidoreductase</keyword>
<dbReference type="AlphaFoldDB" id="A0A168QY42"/>
<dbReference type="InParanoid" id="A0A168QY42"/>
<keyword evidence="5 7" id="KW-0642">Proline metabolism</keyword>
<evidence type="ECO:0000313" key="11">
    <source>
        <dbReference type="EMBL" id="SAM05754.1"/>
    </source>
</evidence>
<dbReference type="InterPro" id="IPR016162">
    <property type="entry name" value="Ald_DH_N"/>
</dbReference>
<comment type="catalytic activity">
    <reaction evidence="6 7">
        <text>L-glutamate 5-semialdehyde + NAD(+) + H2O = L-glutamate + NADH + 2 H(+)</text>
        <dbReference type="Rhea" id="RHEA:30235"/>
        <dbReference type="ChEBI" id="CHEBI:15377"/>
        <dbReference type="ChEBI" id="CHEBI:15378"/>
        <dbReference type="ChEBI" id="CHEBI:29985"/>
        <dbReference type="ChEBI" id="CHEBI:57540"/>
        <dbReference type="ChEBI" id="CHEBI:57945"/>
        <dbReference type="ChEBI" id="CHEBI:58066"/>
        <dbReference type="EC" id="1.2.1.88"/>
    </reaction>
</comment>
<dbReference type="Gene3D" id="1.10.443.20">
    <property type="entry name" value="Centromere DNA-binding protein complex CBF3 subunit, domain 2"/>
    <property type="match status" value="1"/>
</dbReference>
<dbReference type="EMBL" id="LT554468">
    <property type="protein sequence ID" value="SAM05754.1"/>
    <property type="molecule type" value="Genomic_DNA"/>
</dbReference>
<evidence type="ECO:0000259" key="9">
    <source>
        <dbReference type="Pfam" id="PF00171"/>
    </source>
</evidence>
<dbReference type="Gene3D" id="3.40.605.10">
    <property type="entry name" value="Aldehyde Dehydrogenase, Chain A, domain 1"/>
    <property type="match status" value="1"/>
</dbReference>
<feature type="domain" description="Aldehyde dehydrogenase" evidence="9">
    <location>
        <begin position="62"/>
        <end position="525"/>
    </location>
</feature>
<dbReference type="FunFam" id="3.40.309.10:FF:000005">
    <property type="entry name" value="1-pyrroline-5-carboxylate dehydrogenase 1"/>
    <property type="match status" value="1"/>
</dbReference>
<dbReference type="UniPathway" id="UPA00261">
    <property type="reaction ID" value="UER00374"/>
</dbReference>
<keyword evidence="12" id="KW-1185">Reference proteome</keyword>
<evidence type="ECO:0000256" key="6">
    <source>
        <dbReference type="ARBA" id="ARBA00048142"/>
    </source>
</evidence>
<dbReference type="InterPro" id="IPR005931">
    <property type="entry name" value="P5CDH/ALDH4A1"/>
</dbReference>
<protein>
    <recommendedName>
        <fullName evidence="7 8">Multifunctional fusion protein</fullName>
    </recommendedName>
    <domain>
        <recommendedName>
            <fullName evidence="8">Delta-1-pyrroline-5-carboxylate dehydrogenase</fullName>
            <shortName evidence="8">P5C dehydrogenase</shortName>
        </recommendedName>
        <alternativeName>
            <fullName evidence="7">L-glutamate gamma-semialdehyde dehydrogenase</fullName>
        </alternativeName>
    </domain>
    <domain>
        <recommendedName>
            <fullName evidence="7">L-glutamate gamma-semialdehyde dehydrogenase</fullName>
            <ecNumber evidence="7">1.2.1.88</ecNumber>
        </recommendedName>
    </domain>
</protein>
<dbReference type="Gene3D" id="3.40.309.10">
    <property type="entry name" value="Aldehyde Dehydrogenase, Chain A, domain 2"/>
    <property type="match status" value="1"/>
</dbReference>
<dbReference type="InterPro" id="IPR015590">
    <property type="entry name" value="Aldehyde_DH_dom"/>
</dbReference>
<dbReference type="STRING" id="4829.A0A168QY42"/>
<gene>
    <name evidence="11" type="primary">ABSGL_11629.1 scaffold 12295</name>
</gene>
<dbReference type="FunFam" id="3.40.605.10:FF:000006">
    <property type="entry name" value="1-pyrroline-5-carboxylate dehydrogenase"/>
    <property type="match status" value="1"/>
</dbReference>
<dbReference type="PANTHER" id="PTHR42862:SF1">
    <property type="entry name" value="DELTA-1-PYRROLINE-5-CARBOXYLATE DEHYDROGENASE 2, ISOFORM A-RELATED"/>
    <property type="match status" value="1"/>
</dbReference>
<dbReference type="NCBIfam" id="TIGR01236">
    <property type="entry name" value="D1pyr5carbox1"/>
    <property type="match status" value="1"/>
</dbReference>
<dbReference type="Pfam" id="PF00171">
    <property type="entry name" value="Aldedh"/>
    <property type="match status" value="1"/>
</dbReference>
<keyword evidence="4 7" id="KW-0520">NAD</keyword>
<dbReference type="FunCoup" id="A0A168QY42">
    <property type="interactions" value="280"/>
</dbReference>
<dbReference type="OMA" id="WNRFDHR"/>
<dbReference type="CDD" id="cd07123">
    <property type="entry name" value="ALDH_F4-17_P5CDH"/>
    <property type="match status" value="1"/>
</dbReference>
<dbReference type="PROSITE" id="PS00070">
    <property type="entry name" value="ALDEHYDE_DEHYDR_CYS"/>
    <property type="match status" value="1"/>
</dbReference>
<dbReference type="EC" id="1.2.1.88" evidence="7"/>
<evidence type="ECO:0000256" key="1">
    <source>
        <dbReference type="ARBA" id="ARBA00004786"/>
    </source>
</evidence>
<organism evidence="11">
    <name type="scientific">Absidia glauca</name>
    <name type="common">Pin mould</name>
    <dbReference type="NCBI Taxonomy" id="4829"/>
    <lineage>
        <taxon>Eukaryota</taxon>
        <taxon>Fungi</taxon>
        <taxon>Fungi incertae sedis</taxon>
        <taxon>Mucoromycota</taxon>
        <taxon>Mucoromycotina</taxon>
        <taxon>Mucoromycetes</taxon>
        <taxon>Mucorales</taxon>
        <taxon>Cunninghamellaceae</taxon>
        <taxon>Absidia</taxon>
    </lineage>
</organism>
<dbReference type="InterPro" id="IPR038279">
    <property type="entry name" value="Ndc10_dom2_sf"/>
</dbReference>
<proteinExistence type="inferred from homology"/>
<dbReference type="GO" id="GO:0003842">
    <property type="term" value="F:L-glutamate gamma-semialdehyde dehydrogenase activity"/>
    <property type="evidence" value="ECO:0007669"/>
    <property type="project" value="UniProtKB-UniRule"/>
</dbReference>
<evidence type="ECO:0000259" key="10">
    <source>
        <dbReference type="Pfam" id="PF16787"/>
    </source>
</evidence>
<dbReference type="InterPro" id="IPR016163">
    <property type="entry name" value="Ald_DH_C"/>
</dbReference>
<dbReference type="InterPro" id="IPR016160">
    <property type="entry name" value="Ald_DH_CS_CYS"/>
</dbReference>
<dbReference type="InterPro" id="IPR016161">
    <property type="entry name" value="Ald_DH/histidinol_DH"/>
</dbReference>
<accession>A0A168QY42</accession>
<evidence type="ECO:0000256" key="8">
    <source>
        <dbReference type="RuleBase" id="RU366030"/>
    </source>
</evidence>
<evidence type="ECO:0000256" key="4">
    <source>
        <dbReference type="ARBA" id="ARBA00023027"/>
    </source>
</evidence>
<evidence type="ECO:0000256" key="5">
    <source>
        <dbReference type="ARBA" id="ARBA00023062"/>
    </source>
</evidence>
<evidence type="ECO:0000256" key="3">
    <source>
        <dbReference type="ARBA" id="ARBA00023002"/>
    </source>
</evidence>
<dbReference type="Pfam" id="PF16787">
    <property type="entry name" value="NDC10_II"/>
    <property type="match status" value="1"/>
</dbReference>
<feature type="domain" description="Ndc10" evidence="10">
    <location>
        <begin position="550"/>
        <end position="698"/>
    </location>
</feature>
<dbReference type="SUPFAM" id="SSF53720">
    <property type="entry name" value="ALDH-like"/>
    <property type="match status" value="1"/>
</dbReference>
<dbReference type="InterPro" id="IPR031872">
    <property type="entry name" value="NDC10_II"/>
</dbReference>
<comment type="pathway">
    <text evidence="1 7">Amino-acid degradation; L-proline degradation into L-glutamate; L-glutamate from L-proline: step 2/2.</text>
</comment>
<evidence type="ECO:0000256" key="7">
    <source>
        <dbReference type="RuleBase" id="RU366016"/>
    </source>
</evidence>
<dbReference type="PANTHER" id="PTHR42862">
    <property type="entry name" value="DELTA-1-PYRROLINE-5-CARBOXYLATE DEHYDROGENASE 1, ISOFORM A-RELATED"/>
    <property type="match status" value="1"/>
</dbReference>
<sequence>MSSATPSLAHFKLPVIENEPMMAYAKGSAERAKLKQALDDMIAQGTQEVPVVINGEKIYSGKTEKQFNPSNHKSVVCNYHQADAALTEKAIQGAVAAQAQWEALPFNDRIAVFLKAADLLSQKYRYKVMAATMLGQGKNIWQAEIDAAAELCDFWRFNCKYAEEIYHQQPPKNAPGNWNRVEYRALEGFVLGISPFNFTAIGGNIPSAPALMGNVVLWKPSPSAVYSNYLVYEILVEAGLPAGVIQFVPGPAEEICSTAINHPKFASLHFTGSTKVFKKLWTDIGQNMDKYVTYPRLVGETGGKNYHILHPDLDKAGVHHAALQTIRAAFEYQGQKCSACSRCYVPKSLYEDFKASITKEHAKISQGAVQEFQHFSGPVINKFAFDKIKSYIDHAHSNADCEIIAGGKYDDSVGYFIQPTVIYSKDNMTKTMVEEIFGPVVTIVVYDDDKFDETCKLIGDSTEYALTGALFARSRESIVHGSNLLRQTSGNFYINDKCTGAVVGQQPFGGARGSGTNDKAGSWTLLVRFVSMRTIKENFIKPPRQAQEWSYSSHRESIGKTLSSPGIRSNKNTHINYGSSARMAGNVCANVDQIRRQGRWNNTAINGAYLTNLPRELVRSMAGFPTYGRFFYIARAALNPPTSLCTPDDPIQPNVTENAFVQVIMMFRETFIQDSVLMMELHPCYPIWQHSIFSDPAYLSFKRDMLQIEA</sequence>
<dbReference type="GO" id="GO:0010133">
    <property type="term" value="P:L-proline catabolic process to L-glutamate"/>
    <property type="evidence" value="ECO:0007669"/>
    <property type="project" value="UniProtKB-UniRule"/>
</dbReference>
<dbReference type="GO" id="GO:0005759">
    <property type="term" value="C:mitochondrial matrix"/>
    <property type="evidence" value="ECO:0007669"/>
    <property type="project" value="TreeGrafter"/>
</dbReference>
<dbReference type="GO" id="GO:0003677">
    <property type="term" value="F:DNA binding"/>
    <property type="evidence" value="ECO:0007669"/>
    <property type="project" value="InterPro"/>
</dbReference>
<evidence type="ECO:0000313" key="12">
    <source>
        <dbReference type="Proteomes" id="UP000078561"/>
    </source>
</evidence>
<evidence type="ECO:0000256" key="2">
    <source>
        <dbReference type="ARBA" id="ARBA00009986"/>
    </source>
</evidence>
<name>A0A168QY42_ABSGL</name>
<reference evidence="11" key="1">
    <citation type="submission" date="2016-04" db="EMBL/GenBank/DDBJ databases">
        <authorList>
            <person name="Evans L.H."/>
            <person name="Alamgir A."/>
            <person name="Owens N."/>
            <person name="Weber N.D."/>
            <person name="Virtaneva K."/>
            <person name="Barbian K."/>
            <person name="Babar A."/>
            <person name="Rosenke K."/>
        </authorList>
    </citation>
    <scope>NUCLEOTIDE SEQUENCE [LARGE SCALE GENOMIC DNA]</scope>
    <source>
        <strain evidence="11">CBS 101.48</strain>
    </source>
</reference>
<comment type="similarity">
    <text evidence="2 7">Belongs to the aldehyde dehydrogenase family.</text>
</comment>
<dbReference type="InterPro" id="IPR050485">
    <property type="entry name" value="Proline_metab_enzyme"/>
</dbReference>